<name>A0A1W9Z8I9_MYCAI</name>
<evidence type="ECO:0000313" key="2">
    <source>
        <dbReference type="Proteomes" id="UP000192707"/>
    </source>
</evidence>
<dbReference type="EMBL" id="MVHG01000082">
    <property type="protein sequence ID" value="ORA09108.1"/>
    <property type="molecule type" value="Genomic_DNA"/>
</dbReference>
<accession>A0A1W9Z8I9</accession>
<sequence>MKKHTFALHLPSTVSAQQAAQEAMKHIEHAFYADYTCHGGKPTKDSPGMKTWTYSYLVRG</sequence>
<proteinExistence type="predicted"/>
<reference evidence="1 2" key="1">
    <citation type="submission" date="2016-12" db="EMBL/GenBank/DDBJ databases">
        <title>The new phylogeny of genus Mycobacterium.</title>
        <authorList>
            <person name="Tortoli E."/>
            <person name="Trovato A."/>
            <person name="Cirillo D.M."/>
        </authorList>
    </citation>
    <scope>NUCLEOTIDE SEQUENCE [LARGE SCALE GENOMIC DNA]</scope>
    <source>
        <strain evidence="1 2">DSM 45069</strain>
    </source>
</reference>
<dbReference type="Proteomes" id="UP000192707">
    <property type="component" value="Unassembled WGS sequence"/>
</dbReference>
<keyword evidence="2" id="KW-1185">Reference proteome</keyword>
<dbReference type="RefSeq" id="WP_083066584.1">
    <property type="nucleotide sequence ID" value="NZ_MVHG01000082.1"/>
</dbReference>
<dbReference type="AlphaFoldDB" id="A0A1W9Z8I9"/>
<protein>
    <submittedName>
        <fullName evidence="1">Uncharacterized protein</fullName>
    </submittedName>
</protein>
<organism evidence="1 2">
    <name type="scientific">Mycobacterium arosiense ATCC BAA-1401 = DSM 45069</name>
    <dbReference type="NCBI Taxonomy" id="1265311"/>
    <lineage>
        <taxon>Bacteria</taxon>
        <taxon>Bacillati</taxon>
        <taxon>Actinomycetota</taxon>
        <taxon>Actinomycetes</taxon>
        <taxon>Mycobacteriales</taxon>
        <taxon>Mycobacteriaceae</taxon>
        <taxon>Mycobacterium</taxon>
        <taxon>Mycobacterium avium complex (MAC)</taxon>
    </lineage>
</organism>
<evidence type="ECO:0000313" key="1">
    <source>
        <dbReference type="EMBL" id="ORA09108.1"/>
    </source>
</evidence>
<comment type="caution">
    <text evidence="1">The sequence shown here is derived from an EMBL/GenBank/DDBJ whole genome shotgun (WGS) entry which is preliminary data.</text>
</comment>
<gene>
    <name evidence="1" type="ORF">BST14_22665</name>
</gene>